<gene>
    <name evidence="2" type="ORF">B7H23_00350</name>
</gene>
<evidence type="ECO:0000313" key="3">
    <source>
        <dbReference type="Proteomes" id="UP000215405"/>
    </source>
</evidence>
<organism evidence="2 3">
    <name type="scientific">Notoacmeibacter marinus</name>
    <dbReference type="NCBI Taxonomy" id="1876515"/>
    <lineage>
        <taxon>Bacteria</taxon>
        <taxon>Pseudomonadati</taxon>
        <taxon>Pseudomonadota</taxon>
        <taxon>Alphaproteobacteria</taxon>
        <taxon>Hyphomicrobiales</taxon>
        <taxon>Notoacmeibacteraceae</taxon>
        <taxon>Notoacmeibacter</taxon>
    </lineage>
</organism>
<comment type="caution">
    <text evidence="2">The sequence shown here is derived from an EMBL/GenBank/DDBJ whole genome shotgun (WGS) entry which is preliminary data.</text>
</comment>
<name>A0A231UZY5_9HYPH</name>
<dbReference type="Gene3D" id="3.10.180.10">
    <property type="entry name" value="2,3-Dihydroxybiphenyl 1,2-Dioxygenase, domain 1"/>
    <property type="match status" value="1"/>
</dbReference>
<proteinExistence type="predicted"/>
<dbReference type="InterPro" id="IPR004360">
    <property type="entry name" value="Glyas_Fos-R_dOase_dom"/>
</dbReference>
<dbReference type="InterPro" id="IPR037523">
    <property type="entry name" value="VOC_core"/>
</dbReference>
<dbReference type="PANTHER" id="PTHR36503:SF1">
    <property type="entry name" value="BLR2520 PROTEIN"/>
    <property type="match status" value="1"/>
</dbReference>
<dbReference type="AlphaFoldDB" id="A0A231UZY5"/>
<dbReference type="PROSITE" id="PS51819">
    <property type="entry name" value="VOC"/>
    <property type="match status" value="1"/>
</dbReference>
<reference evidence="3" key="1">
    <citation type="journal article" date="2017" name="Int. J. Syst. Evol. Microbiol.">
        <title>Notoacmeibacter marinus gen. nov., sp. nov., isolated from the gut of a limpet and proposal of Notoacmeibacteraceae fam. nov. in the order Rhizobiales of the class Alphaproteobacteria.</title>
        <authorList>
            <person name="Huang Z."/>
            <person name="Guo F."/>
            <person name="Lai Q."/>
        </authorList>
    </citation>
    <scope>NUCLEOTIDE SEQUENCE [LARGE SCALE GENOMIC DNA]</scope>
    <source>
        <strain evidence="3">XMTR2A4</strain>
    </source>
</reference>
<dbReference type="Proteomes" id="UP000215405">
    <property type="component" value="Unassembled WGS sequence"/>
</dbReference>
<dbReference type="EMBL" id="NBYO01000001">
    <property type="protein sequence ID" value="OXT01472.1"/>
    <property type="molecule type" value="Genomic_DNA"/>
</dbReference>
<evidence type="ECO:0000259" key="1">
    <source>
        <dbReference type="PROSITE" id="PS51819"/>
    </source>
</evidence>
<keyword evidence="3" id="KW-1185">Reference proteome</keyword>
<dbReference type="SUPFAM" id="SSF54593">
    <property type="entry name" value="Glyoxalase/Bleomycin resistance protein/Dihydroxybiphenyl dioxygenase"/>
    <property type="match status" value="1"/>
</dbReference>
<feature type="domain" description="VOC" evidence="1">
    <location>
        <begin position="10"/>
        <end position="132"/>
    </location>
</feature>
<dbReference type="Pfam" id="PF00903">
    <property type="entry name" value="Glyoxalase"/>
    <property type="match status" value="1"/>
</dbReference>
<protein>
    <submittedName>
        <fullName evidence="2">Glyoxalase</fullName>
    </submittedName>
</protein>
<accession>A0A231UZY5</accession>
<dbReference type="InterPro" id="IPR029068">
    <property type="entry name" value="Glyas_Bleomycin-R_OHBP_Dase"/>
</dbReference>
<sequence length="147" mass="15611">MTMSGALPARMTMVTLGVADVARSTAFYEKLGWKKSSASNDSVTFFHMSGTKLGLFGRADLAKDADIENTETGFSGVTVAINFASEGEVDAAFDHAVSAGATPAKRPEKVFWGGYSGYFADPDGHLWELAHNPMAPLDEDGNMGLPE</sequence>
<dbReference type="PANTHER" id="PTHR36503">
    <property type="entry name" value="BLR2520 PROTEIN"/>
    <property type="match status" value="1"/>
</dbReference>
<dbReference type="CDD" id="cd07251">
    <property type="entry name" value="VOC_like"/>
    <property type="match status" value="1"/>
</dbReference>
<evidence type="ECO:0000313" key="2">
    <source>
        <dbReference type="EMBL" id="OXT01472.1"/>
    </source>
</evidence>